<dbReference type="InterPro" id="IPR001119">
    <property type="entry name" value="SLH_dom"/>
</dbReference>
<keyword evidence="5" id="KW-1185">Reference proteome</keyword>
<dbReference type="OrthoDB" id="1699243at2"/>
<dbReference type="InterPro" id="IPR051465">
    <property type="entry name" value="Cell_Envelope_Struct_Comp"/>
</dbReference>
<name>A0A1W1VTY7_9FIRM</name>
<keyword evidence="1" id="KW-0677">Repeat</keyword>
<protein>
    <submittedName>
        <fullName evidence="4">S-layer homology domain-containing protein</fullName>
    </submittedName>
</protein>
<dbReference type="STRING" id="698762.SAMN00808754_1597"/>
<reference evidence="4 5" key="1">
    <citation type="submission" date="2017-04" db="EMBL/GenBank/DDBJ databases">
        <authorList>
            <person name="Afonso C.L."/>
            <person name="Miller P.J."/>
            <person name="Scott M.A."/>
            <person name="Spackman E."/>
            <person name="Goraichik I."/>
            <person name="Dimitrov K.M."/>
            <person name="Suarez D.L."/>
            <person name="Swayne D.E."/>
        </authorList>
    </citation>
    <scope>NUCLEOTIDE SEQUENCE [LARGE SCALE GENOMIC DNA]</scope>
    <source>
        <strain evidence="4 5">ToBE</strain>
    </source>
</reference>
<dbReference type="PROSITE" id="PS51272">
    <property type="entry name" value="SLH"/>
    <property type="match status" value="2"/>
</dbReference>
<evidence type="ECO:0000256" key="1">
    <source>
        <dbReference type="ARBA" id="ARBA00022737"/>
    </source>
</evidence>
<dbReference type="Proteomes" id="UP000192569">
    <property type="component" value="Chromosome I"/>
</dbReference>
<sequence length="357" mass="40363">MKKTAVLILTGAILALILPLPAYAQMEYLFVDKDTIDQDFSWGKNDIIDAIDYELYSGYPDGTLRLNNNITRAEFAAILSRVIDVVGTPGPNWYDAVVDGLVKAGIIPDKSGNWDAAITRLEAAKWLGRLARIYSLPVTDPEIVFRDTQDVDALYAGKTGLIKGIEDGVLGIDQNLNRAQAIVLLNRINKAINIDLASDEDLTNAAREAIEDLNKIVTSFDAHQDDIKISYKDLPYRRVTPSHFELRRRMFLDLDLPNRFGFLHTVSRRFPCSIKGVTIAQKHRNTAVAYVSVDLNVGLEEKYITSDEDRKMLLRSSPIWHIIHKMLNQGYLTVYLRKMEGNWKATVIYFYKVPLNS</sequence>
<feature type="domain" description="SLH" evidence="3">
    <location>
        <begin position="134"/>
        <end position="199"/>
    </location>
</feature>
<dbReference type="EMBL" id="LT838272">
    <property type="protein sequence ID" value="SMB96700.1"/>
    <property type="molecule type" value="Genomic_DNA"/>
</dbReference>
<dbReference type="RefSeq" id="WP_084665208.1">
    <property type="nucleotide sequence ID" value="NZ_LT838272.1"/>
</dbReference>
<keyword evidence="2" id="KW-0732">Signal</keyword>
<dbReference type="PANTHER" id="PTHR43308:SF5">
    <property type="entry name" value="S-LAYER PROTEIN _ PEPTIDOGLYCAN ENDO-BETA-N-ACETYLGLUCOSAMINIDASE"/>
    <property type="match status" value="1"/>
</dbReference>
<evidence type="ECO:0000313" key="4">
    <source>
        <dbReference type="EMBL" id="SMB96700.1"/>
    </source>
</evidence>
<evidence type="ECO:0000256" key="2">
    <source>
        <dbReference type="SAM" id="SignalP"/>
    </source>
</evidence>
<gene>
    <name evidence="4" type="ORF">SAMN00808754_1597</name>
</gene>
<dbReference type="AlphaFoldDB" id="A0A1W1VTY7"/>
<dbReference type="Pfam" id="PF00395">
    <property type="entry name" value="SLH"/>
    <property type="match status" value="1"/>
</dbReference>
<accession>A0A1W1VTY7</accession>
<feature type="domain" description="SLH" evidence="3">
    <location>
        <begin position="30"/>
        <end position="93"/>
    </location>
</feature>
<evidence type="ECO:0000259" key="3">
    <source>
        <dbReference type="PROSITE" id="PS51272"/>
    </source>
</evidence>
<dbReference type="PANTHER" id="PTHR43308">
    <property type="entry name" value="OUTER MEMBRANE PROTEIN ALPHA-RELATED"/>
    <property type="match status" value="1"/>
</dbReference>
<feature type="signal peptide" evidence="2">
    <location>
        <begin position="1"/>
        <end position="24"/>
    </location>
</feature>
<proteinExistence type="predicted"/>
<evidence type="ECO:0000313" key="5">
    <source>
        <dbReference type="Proteomes" id="UP000192569"/>
    </source>
</evidence>
<feature type="chain" id="PRO_5012890420" evidence="2">
    <location>
        <begin position="25"/>
        <end position="357"/>
    </location>
</feature>
<organism evidence="4 5">
    <name type="scientific">Thermanaeromonas toyohensis ToBE</name>
    <dbReference type="NCBI Taxonomy" id="698762"/>
    <lineage>
        <taxon>Bacteria</taxon>
        <taxon>Bacillati</taxon>
        <taxon>Bacillota</taxon>
        <taxon>Clostridia</taxon>
        <taxon>Neomoorellales</taxon>
        <taxon>Neomoorellaceae</taxon>
        <taxon>Thermanaeromonas</taxon>
    </lineage>
</organism>